<keyword evidence="3" id="KW-1185">Reference proteome</keyword>
<dbReference type="RefSeq" id="WP_179493155.1">
    <property type="nucleotide sequence ID" value="NZ_JACCCW010000002.1"/>
</dbReference>
<reference evidence="2 3" key="1">
    <citation type="submission" date="2020-07" db="EMBL/GenBank/DDBJ databases">
        <title>Genomic Encyclopedia of Type Strains, Phase IV (KMG-V): Genome sequencing to study the core and pangenomes of soil and plant-associated prokaryotes.</title>
        <authorList>
            <person name="Whitman W."/>
        </authorList>
    </citation>
    <scope>NUCLEOTIDE SEQUENCE [LARGE SCALE GENOMIC DNA]</scope>
    <source>
        <strain evidence="2 3">X4EP2</strain>
    </source>
</reference>
<gene>
    <name evidence="2" type="ORF">HDF17_003652</name>
</gene>
<comment type="caution">
    <text evidence="2">The sequence shown here is derived from an EMBL/GenBank/DDBJ whole genome shotgun (WGS) entry which is preliminary data.</text>
</comment>
<dbReference type="SUPFAM" id="SSF56925">
    <property type="entry name" value="OMPA-like"/>
    <property type="match status" value="1"/>
</dbReference>
<organism evidence="2 3">
    <name type="scientific">Granulicella arctica</name>
    <dbReference type="NCBI Taxonomy" id="940613"/>
    <lineage>
        <taxon>Bacteria</taxon>
        <taxon>Pseudomonadati</taxon>
        <taxon>Acidobacteriota</taxon>
        <taxon>Terriglobia</taxon>
        <taxon>Terriglobales</taxon>
        <taxon>Acidobacteriaceae</taxon>
        <taxon>Granulicella</taxon>
    </lineage>
</organism>
<dbReference type="AlphaFoldDB" id="A0A7Y9PK44"/>
<accession>A0A7Y9PK44</accession>
<proteinExistence type="predicted"/>
<evidence type="ECO:0000313" key="2">
    <source>
        <dbReference type="EMBL" id="NYF81332.1"/>
    </source>
</evidence>
<sequence>MPNVFRPSSLCNVLLCGLAGLLALSTVPSAHAQVTMLDRQLSHIDIGVSGVGEFTNTVTGTNYLDVPVTQKPSNTLGALVTVRYTKAPYLGFEFNYGYARYTQNFTTVIQGITTSPYIVGGAQTNATEYTLGYVAHTPSLFGIKTFVSAGLGSTAFRATPGGGQGLPTQARATYYYDGGFEDSITSHFGIRAQFRQAFFLAPDFGQNYLTIKQRQITTEPGVGFYIHF</sequence>
<name>A0A7Y9PK44_9BACT</name>
<protein>
    <recommendedName>
        <fullName evidence="4">Outer membrane protein beta-barrel domain-containing protein</fullName>
    </recommendedName>
</protein>
<keyword evidence="1" id="KW-0732">Signal</keyword>
<dbReference type="Proteomes" id="UP000589520">
    <property type="component" value="Unassembled WGS sequence"/>
</dbReference>
<evidence type="ECO:0000313" key="3">
    <source>
        <dbReference type="Proteomes" id="UP000589520"/>
    </source>
</evidence>
<dbReference type="EMBL" id="JACCCW010000002">
    <property type="protein sequence ID" value="NYF81332.1"/>
    <property type="molecule type" value="Genomic_DNA"/>
</dbReference>
<dbReference type="InterPro" id="IPR011250">
    <property type="entry name" value="OMP/PagP_B-barrel"/>
</dbReference>
<feature type="chain" id="PRO_5030804890" description="Outer membrane protein beta-barrel domain-containing protein" evidence="1">
    <location>
        <begin position="33"/>
        <end position="228"/>
    </location>
</feature>
<evidence type="ECO:0000256" key="1">
    <source>
        <dbReference type="SAM" id="SignalP"/>
    </source>
</evidence>
<evidence type="ECO:0008006" key="4">
    <source>
        <dbReference type="Google" id="ProtNLM"/>
    </source>
</evidence>
<feature type="signal peptide" evidence="1">
    <location>
        <begin position="1"/>
        <end position="32"/>
    </location>
</feature>